<evidence type="ECO:0000313" key="6">
    <source>
        <dbReference type="RefSeq" id="XP_031394743.1"/>
    </source>
</evidence>
<dbReference type="RefSeq" id="XP_031394743.1">
    <property type="nucleotide sequence ID" value="XM_031538883.1"/>
</dbReference>
<dbReference type="GeneID" id="116206112"/>
<evidence type="ECO:0000313" key="5">
    <source>
        <dbReference type="Proteomes" id="UP000515151"/>
    </source>
</evidence>
<sequence length="200" mass="23107">MEVTSEETTKMCTHCERSIPSSNIDLHFAHCSRNLEKCKICGDMIPRKHAEEHFVNTHAPISCSLCSEMMERDILAVHKGENCPQRIVTCEFCEFPLPAIDLAEHQEVCGNRTELCHLCNRYIRLRERYNHESRCNGMLDQTAGPSRDTRPAERDDNRRAHRPPHEFSPKRVLFTIAITGIAVLLGSFYYQRKMENNPVH</sequence>
<dbReference type="PANTHER" id="PTHR16295:SF10">
    <property type="entry name" value="EXPRESSED PROTEIN"/>
    <property type="match status" value="1"/>
</dbReference>
<dbReference type="EMBL" id="MTKT01005376">
    <property type="protein sequence ID" value="OWM67698.1"/>
    <property type="molecule type" value="Genomic_DNA"/>
</dbReference>
<proteinExistence type="predicted"/>
<dbReference type="Proteomes" id="UP000515151">
    <property type="component" value="Chromosome 4"/>
</dbReference>
<feature type="region of interest" description="Disordered" evidence="1">
    <location>
        <begin position="136"/>
        <end position="165"/>
    </location>
</feature>
<evidence type="ECO:0000256" key="1">
    <source>
        <dbReference type="SAM" id="MobiDB-lite"/>
    </source>
</evidence>
<dbReference type="Gene3D" id="3.30.40.10">
    <property type="entry name" value="Zinc/RING finger domain, C3HC4 (zinc finger)"/>
    <property type="match status" value="2"/>
</dbReference>
<gene>
    <name evidence="6" type="primary">LOC116206112</name>
    <name evidence="3" type="ORF">CDL15_Pgr019199</name>
</gene>
<name>A0A218W5E4_PUNGR</name>
<feature type="compositionally biased region" description="Basic and acidic residues" evidence="1">
    <location>
        <begin position="147"/>
        <end position="165"/>
    </location>
</feature>
<keyword evidence="2" id="KW-0812">Transmembrane</keyword>
<keyword evidence="2" id="KW-1133">Transmembrane helix</keyword>
<reference evidence="5" key="3">
    <citation type="journal article" date="2020" name="Plant Biotechnol. J.">
        <title>The pomegranate (Punica granatum L.) draft genome dissects genetic divergence between soft- and hard-seeded cultivars.</title>
        <authorList>
            <person name="Luo X."/>
            <person name="Li H."/>
            <person name="Wu Z."/>
            <person name="Yao W."/>
            <person name="Zhao P."/>
            <person name="Cao D."/>
            <person name="Yu H."/>
            <person name="Li K."/>
            <person name="Poudel K."/>
            <person name="Zhao D."/>
            <person name="Zhang F."/>
            <person name="Xia X."/>
            <person name="Chen L."/>
            <person name="Wang Q."/>
            <person name="Jing D."/>
            <person name="Cao S."/>
        </authorList>
    </citation>
    <scope>NUCLEOTIDE SEQUENCE [LARGE SCALE GENOMIC DNA]</scope>
</reference>
<organism evidence="3 4">
    <name type="scientific">Punica granatum</name>
    <name type="common">Pomegranate</name>
    <dbReference type="NCBI Taxonomy" id="22663"/>
    <lineage>
        <taxon>Eukaryota</taxon>
        <taxon>Viridiplantae</taxon>
        <taxon>Streptophyta</taxon>
        <taxon>Embryophyta</taxon>
        <taxon>Tracheophyta</taxon>
        <taxon>Spermatophyta</taxon>
        <taxon>Magnoliopsida</taxon>
        <taxon>eudicotyledons</taxon>
        <taxon>Gunneridae</taxon>
        <taxon>Pentapetalae</taxon>
        <taxon>rosids</taxon>
        <taxon>malvids</taxon>
        <taxon>Myrtales</taxon>
        <taxon>Lythraceae</taxon>
        <taxon>Punica</taxon>
    </lineage>
</organism>
<dbReference type="AlphaFoldDB" id="A0A218W5E4"/>
<keyword evidence="5" id="KW-1185">Reference proteome</keyword>
<reference evidence="6" key="4">
    <citation type="submission" date="2025-04" db="UniProtKB">
        <authorList>
            <consortium name="RefSeq"/>
        </authorList>
    </citation>
    <scope>IDENTIFICATION</scope>
    <source>
        <tissue evidence="6">Leaf</tissue>
    </source>
</reference>
<dbReference type="OrthoDB" id="193703at2759"/>
<protein>
    <submittedName>
        <fullName evidence="6">TRAF-type zinc finger domain-containing protein 1</fullName>
    </submittedName>
</protein>
<reference evidence="4" key="1">
    <citation type="journal article" date="2017" name="Plant J.">
        <title>The pomegranate (Punica granatum L.) genome and the genomics of punicalagin biosynthesis.</title>
        <authorList>
            <person name="Qin G."/>
            <person name="Xu C."/>
            <person name="Ming R."/>
            <person name="Tang H."/>
            <person name="Guyot R."/>
            <person name="Kramer E.M."/>
            <person name="Hu Y."/>
            <person name="Yi X."/>
            <person name="Qi Y."/>
            <person name="Xu X."/>
            <person name="Gao Z."/>
            <person name="Pan H."/>
            <person name="Jian J."/>
            <person name="Tian Y."/>
            <person name="Yue Z."/>
            <person name="Xu Y."/>
        </authorList>
    </citation>
    <scope>NUCLEOTIDE SEQUENCE [LARGE SCALE GENOMIC DNA]</scope>
    <source>
        <strain evidence="4">cv. Dabenzi</strain>
    </source>
</reference>
<keyword evidence="2" id="KW-0472">Membrane</keyword>
<dbReference type="InterPro" id="IPR013083">
    <property type="entry name" value="Znf_RING/FYVE/PHD"/>
</dbReference>
<dbReference type="Proteomes" id="UP000197138">
    <property type="component" value="Unassembled WGS sequence"/>
</dbReference>
<evidence type="ECO:0000313" key="3">
    <source>
        <dbReference type="EMBL" id="OWM67698.1"/>
    </source>
</evidence>
<evidence type="ECO:0000313" key="4">
    <source>
        <dbReference type="Proteomes" id="UP000197138"/>
    </source>
</evidence>
<dbReference type="GO" id="GO:0005739">
    <property type="term" value="C:mitochondrion"/>
    <property type="evidence" value="ECO:0007669"/>
    <property type="project" value="TreeGrafter"/>
</dbReference>
<reference evidence="3" key="2">
    <citation type="submission" date="2017-06" db="EMBL/GenBank/DDBJ databases">
        <title>The pomegranate genome and the genomics of punicalagin biosynthesis.</title>
        <authorList>
            <person name="Xu C."/>
        </authorList>
    </citation>
    <scope>NUCLEOTIDE SEQUENCE [LARGE SCALE GENOMIC DNA]</scope>
    <source>
        <tissue evidence="3">Fresh leaf</tissue>
    </source>
</reference>
<evidence type="ECO:0000256" key="2">
    <source>
        <dbReference type="SAM" id="Phobius"/>
    </source>
</evidence>
<dbReference type="InterPro" id="IPR051986">
    <property type="entry name" value="Innate_Immune_Apopt_Reg"/>
</dbReference>
<dbReference type="PANTHER" id="PTHR16295">
    <property type="entry name" value="TRAF-TYPE ZINC FINGER PROTEIN-RELATED"/>
    <property type="match status" value="1"/>
</dbReference>
<accession>A0A218W5E4</accession>
<feature type="transmembrane region" description="Helical" evidence="2">
    <location>
        <begin position="172"/>
        <end position="190"/>
    </location>
</feature>